<dbReference type="InterPro" id="IPR010144">
    <property type="entry name" value="CRISPR-assoc_prot_Csd1-typ"/>
</dbReference>
<sequence>MILQALVAYYDRLAREGKIASLGWTYREIGWVVYLNPDGSVKAFTSTYETVTRTAPKGKTHTEEVAKCFRVPAGEHKQGINPRLLWDNPEYALGIPKIEKDNTDKDKEKKKQEDAKAKCAAFAQRIAALNCDALAPILRFLENENKLTDLEKCSPDQFHAFMQEVEKPKGSTLITFRLVGDGDVVCTREDVREAYDKQLATFVQGDSLCIVSGERGTITKTTAPIALRNGQSSGCRLVAFQKNSGFDSYHKEQGGNAPISETTTFKYSAALSALLQSNDHSMNVGDETLLFWASQANPVETAFADLFGYHADEADDSGAIALKGILTAAQKGQLPGFEDKERFWLLLLQPVSARIAVRLWVEQTPTQTAEHLRDWFTDLDVVKPPKEEGKPIPIYRLLTSLSPQGDIKNLPPRLGGELLSAALRAAPIPDSIAQAILRRLKSEDVTFIRAALLKAWLTRNVSLQPERKPTPMLDPDNDNPGYCLGRLFAVLEKTQQEALGNVNASIKDKFYATASADPAAVFGTLLRTATHHEGKLPEGRRINLERLKMEILGHLADIPTHLELADQARFALGYYHQRQDFFTKKEKPKAAPEVAPEAPAAIQEDLPTNN</sequence>
<reference evidence="2" key="2">
    <citation type="journal article" date="2021" name="PeerJ">
        <title>Extensive microbial diversity within the chicken gut microbiome revealed by metagenomics and culture.</title>
        <authorList>
            <person name="Gilroy R."/>
            <person name="Ravi A."/>
            <person name="Getino M."/>
            <person name="Pursley I."/>
            <person name="Horton D.L."/>
            <person name="Alikhan N.F."/>
            <person name="Baker D."/>
            <person name="Gharbi K."/>
            <person name="Hall N."/>
            <person name="Watson M."/>
            <person name="Adriaenssens E.M."/>
            <person name="Foster-Nyarko E."/>
            <person name="Jarju S."/>
            <person name="Secka A."/>
            <person name="Antonio M."/>
            <person name="Oren A."/>
            <person name="Chaudhuri R.R."/>
            <person name="La Ragione R."/>
            <person name="Hildebrand F."/>
            <person name="Pallen M.J."/>
        </authorList>
    </citation>
    <scope>NUCLEOTIDE SEQUENCE</scope>
    <source>
        <strain evidence="2">35461</strain>
    </source>
</reference>
<proteinExistence type="predicted"/>
<accession>A0A9D1T2F4</accession>
<reference evidence="2" key="1">
    <citation type="submission" date="2020-10" db="EMBL/GenBank/DDBJ databases">
        <authorList>
            <person name="Gilroy R."/>
        </authorList>
    </citation>
    <scope>NUCLEOTIDE SEQUENCE</scope>
    <source>
        <strain evidence="2">35461</strain>
    </source>
</reference>
<comment type="caution">
    <text evidence="2">The sequence shown here is derived from an EMBL/GenBank/DDBJ whole genome shotgun (WGS) entry which is preliminary data.</text>
</comment>
<protein>
    <submittedName>
        <fullName evidence="2">Type I-C CRISPR-associated protein Cas8c/Csd1</fullName>
    </submittedName>
</protein>
<evidence type="ECO:0000313" key="2">
    <source>
        <dbReference type="EMBL" id="HIV08921.1"/>
    </source>
</evidence>
<dbReference type="CDD" id="cd09757">
    <property type="entry name" value="Cas8c_I-C"/>
    <property type="match status" value="1"/>
</dbReference>
<name>A0A9D1T2F4_9BACT</name>
<dbReference type="AlphaFoldDB" id="A0A9D1T2F4"/>
<dbReference type="Proteomes" id="UP000886845">
    <property type="component" value="Unassembled WGS sequence"/>
</dbReference>
<feature type="compositionally biased region" description="Low complexity" evidence="1">
    <location>
        <begin position="591"/>
        <end position="601"/>
    </location>
</feature>
<dbReference type="EMBL" id="DVOR01000070">
    <property type="protein sequence ID" value="HIV08921.1"/>
    <property type="molecule type" value="Genomic_DNA"/>
</dbReference>
<organism evidence="2 3">
    <name type="scientific">Candidatus Spyradenecus faecavium</name>
    <dbReference type="NCBI Taxonomy" id="2840947"/>
    <lineage>
        <taxon>Bacteria</taxon>
        <taxon>Pseudomonadati</taxon>
        <taxon>Lentisphaerota</taxon>
        <taxon>Lentisphaeria</taxon>
        <taxon>Lentisphaerales</taxon>
        <taxon>Lentisphaeraceae</taxon>
        <taxon>Lentisphaeraceae incertae sedis</taxon>
        <taxon>Candidatus Spyradenecus</taxon>
    </lineage>
</organism>
<evidence type="ECO:0000313" key="3">
    <source>
        <dbReference type="Proteomes" id="UP000886845"/>
    </source>
</evidence>
<dbReference type="NCBIfam" id="TIGR01863">
    <property type="entry name" value="cas_Csd1"/>
    <property type="match status" value="1"/>
</dbReference>
<dbReference type="Pfam" id="PF09709">
    <property type="entry name" value="Cas_Csd1"/>
    <property type="match status" value="1"/>
</dbReference>
<feature type="region of interest" description="Disordered" evidence="1">
    <location>
        <begin position="585"/>
        <end position="610"/>
    </location>
</feature>
<gene>
    <name evidence="2" type="primary">cas8c</name>
    <name evidence="2" type="ORF">IAC79_02250</name>
</gene>
<evidence type="ECO:0000256" key="1">
    <source>
        <dbReference type="SAM" id="MobiDB-lite"/>
    </source>
</evidence>